<dbReference type="EMBL" id="JAEHHL010000002">
    <property type="protein sequence ID" value="MBK0398946.1"/>
    <property type="molecule type" value="Genomic_DNA"/>
</dbReference>
<dbReference type="InterPro" id="IPR007375">
    <property type="entry name" value="SoxG"/>
</dbReference>
<protein>
    <submittedName>
        <fullName evidence="1">Sarcosine oxidase subunit gamma</fullName>
    </submittedName>
</protein>
<dbReference type="InterPro" id="IPR027266">
    <property type="entry name" value="TrmE/GcvT-like"/>
</dbReference>
<sequence length="196" mass="20372">MSEQHAGVSAATGVAGRVIDRGHLVRVEEAGLTGMIGLRGDLSSSQMAKAVRAVTGTDVPGVLRVEAGKKGRAVWMSPDELLLLVAPAEATAGLAAAEAALEGVHAMALDLSDARVVFRLKGGAVAEVLAKGAPVDLREQAFPVGTARRTHLGGIAVGLWRLGDEDWEVVCFRSLAHHLADWLEQASVSGSEVGHF</sequence>
<name>A0A8J7M655_9RHOB</name>
<dbReference type="Pfam" id="PF04268">
    <property type="entry name" value="SoxG"/>
    <property type="match status" value="1"/>
</dbReference>
<dbReference type="Gene3D" id="3.30.1360.120">
    <property type="entry name" value="Probable tRNA modification gtpase trme, domain 1"/>
    <property type="match status" value="1"/>
</dbReference>
<comment type="caution">
    <text evidence="1">The sequence shown here is derived from an EMBL/GenBank/DDBJ whole genome shotgun (WGS) entry which is preliminary data.</text>
</comment>
<accession>A0A8J7M655</accession>
<dbReference type="SUPFAM" id="SSF103025">
    <property type="entry name" value="Folate-binding domain"/>
    <property type="match status" value="1"/>
</dbReference>
<evidence type="ECO:0000313" key="2">
    <source>
        <dbReference type="Proteomes" id="UP000655420"/>
    </source>
</evidence>
<organism evidence="1 2">
    <name type="scientific">Thermohalobaculum xanthum</name>
    <dbReference type="NCBI Taxonomy" id="2753746"/>
    <lineage>
        <taxon>Bacteria</taxon>
        <taxon>Pseudomonadati</taxon>
        <taxon>Pseudomonadota</taxon>
        <taxon>Alphaproteobacteria</taxon>
        <taxon>Rhodobacterales</taxon>
        <taxon>Paracoccaceae</taxon>
        <taxon>Thermohalobaculum</taxon>
    </lineage>
</organism>
<keyword evidence="2" id="KW-1185">Reference proteome</keyword>
<gene>
    <name evidence="1" type="ORF">H0I76_07075</name>
</gene>
<reference evidence="1" key="1">
    <citation type="submission" date="2020-12" db="EMBL/GenBank/DDBJ databases">
        <title>Bacterial taxonomy.</title>
        <authorList>
            <person name="Pan X."/>
        </authorList>
    </citation>
    <scope>NUCLEOTIDE SEQUENCE</scope>
    <source>
        <strain evidence="1">M0105</strain>
    </source>
</reference>
<evidence type="ECO:0000313" key="1">
    <source>
        <dbReference type="EMBL" id="MBK0398946.1"/>
    </source>
</evidence>
<dbReference type="Proteomes" id="UP000655420">
    <property type="component" value="Unassembled WGS sequence"/>
</dbReference>
<proteinExistence type="predicted"/>
<dbReference type="Gene3D" id="3.30.70.1520">
    <property type="entry name" value="Heterotetrameric sarcosine oxidase"/>
    <property type="match status" value="1"/>
</dbReference>
<dbReference type="RefSeq" id="WP_200608695.1">
    <property type="nucleotide sequence ID" value="NZ_JAEHHL010000002.1"/>
</dbReference>
<dbReference type="AlphaFoldDB" id="A0A8J7M655"/>